<proteinExistence type="predicted"/>
<feature type="compositionally biased region" description="Acidic residues" evidence="1">
    <location>
        <begin position="46"/>
        <end position="68"/>
    </location>
</feature>
<reference evidence="2" key="1">
    <citation type="submission" date="2023-02" db="EMBL/GenBank/DDBJ databases">
        <title>Actinomadura rubrobrunea NBRC 14622.</title>
        <authorList>
            <person name="Ichikawa N."/>
            <person name="Sato H."/>
            <person name="Tonouchi N."/>
        </authorList>
    </citation>
    <scope>NUCLEOTIDE SEQUENCE</scope>
    <source>
        <strain evidence="2">NBRC 14622</strain>
    </source>
</reference>
<evidence type="ECO:0000256" key="1">
    <source>
        <dbReference type="SAM" id="MobiDB-lite"/>
    </source>
</evidence>
<feature type="region of interest" description="Disordered" evidence="1">
    <location>
        <begin position="42"/>
        <end position="79"/>
    </location>
</feature>
<keyword evidence="3" id="KW-1185">Reference proteome</keyword>
<gene>
    <name evidence="2" type="ORF">Arub01_38890</name>
</gene>
<organism evidence="2 3">
    <name type="scientific">Actinomadura rubrobrunea</name>
    <dbReference type="NCBI Taxonomy" id="115335"/>
    <lineage>
        <taxon>Bacteria</taxon>
        <taxon>Bacillati</taxon>
        <taxon>Actinomycetota</taxon>
        <taxon>Actinomycetes</taxon>
        <taxon>Streptosporangiales</taxon>
        <taxon>Thermomonosporaceae</taxon>
        <taxon>Actinomadura</taxon>
    </lineage>
</organism>
<sequence>MFAAMSAECLRAAATSRSSTFRALQPALARSWLVSVTTALSSLVSEPDESESDEPDPEEPEPEPDPDDGAPSSSLSEGDELGCDEGSFGHLMCLRSRGGGLWSHFSCHRCFHQSDEGLSPWAGAPPRCQLCEARGFGPNAVDALAFSASRSGCMACWSATPVPKAMADAVTAAARTAIFLPARPFRRACGAEEAEGGRCGRPEG</sequence>
<dbReference type="AlphaFoldDB" id="A0A9W6UYF1"/>
<evidence type="ECO:0000313" key="2">
    <source>
        <dbReference type="EMBL" id="GLW65645.1"/>
    </source>
</evidence>
<accession>A0A9W6UYF1</accession>
<dbReference type="Proteomes" id="UP001165124">
    <property type="component" value="Unassembled WGS sequence"/>
</dbReference>
<comment type="caution">
    <text evidence="2">The sequence shown here is derived from an EMBL/GenBank/DDBJ whole genome shotgun (WGS) entry which is preliminary data.</text>
</comment>
<dbReference type="EMBL" id="BSRZ01000010">
    <property type="protein sequence ID" value="GLW65645.1"/>
    <property type="molecule type" value="Genomic_DNA"/>
</dbReference>
<evidence type="ECO:0000313" key="3">
    <source>
        <dbReference type="Proteomes" id="UP001165124"/>
    </source>
</evidence>
<protein>
    <submittedName>
        <fullName evidence="2">Uncharacterized protein</fullName>
    </submittedName>
</protein>
<name>A0A9W6UYF1_9ACTN</name>